<dbReference type="InterPro" id="IPR036236">
    <property type="entry name" value="Znf_C2H2_sf"/>
</dbReference>
<evidence type="ECO:0000256" key="5">
    <source>
        <dbReference type="ARBA" id="ARBA00022833"/>
    </source>
</evidence>
<keyword evidence="4 9" id="KW-0863">Zinc-finger</keyword>
<evidence type="ECO:0000256" key="4">
    <source>
        <dbReference type="ARBA" id="ARBA00022771"/>
    </source>
</evidence>
<keyword evidence="12" id="KW-1185">Reference proteome</keyword>
<gene>
    <name evidence="11" type="ORF">M9458_032009</name>
</gene>
<feature type="domain" description="C2H2-type" evidence="10">
    <location>
        <begin position="18"/>
        <end position="45"/>
    </location>
</feature>
<evidence type="ECO:0000313" key="12">
    <source>
        <dbReference type="Proteomes" id="UP001529510"/>
    </source>
</evidence>
<organism evidence="11 12">
    <name type="scientific">Cirrhinus mrigala</name>
    <name type="common">Mrigala</name>
    <dbReference type="NCBI Taxonomy" id="683832"/>
    <lineage>
        <taxon>Eukaryota</taxon>
        <taxon>Metazoa</taxon>
        <taxon>Chordata</taxon>
        <taxon>Craniata</taxon>
        <taxon>Vertebrata</taxon>
        <taxon>Euteleostomi</taxon>
        <taxon>Actinopterygii</taxon>
        <taxon>Neopterygii</taxon>
        <taxon>Teleostei</taxon>
        <taxon>Ostariophysi</taxon>
        <taxon>Cypriniformes</taxon>
        <taxon>Cyprinidae</taxon>
        <taxon>Labeoninae</taxon>
        <taxon>Labeonini</taxon>
        <taxon>Cirrhinus</taxon>
    </lineage>
</organism>
<dbReference type="Proteomes" id="UP001529510">
    <property type="component" value="Unassembled WGS sequence"/>
</dbReference>
<evidence type="ECO:0000256" key="2">
    <source>
        <dbReference type="ARBA" id="ARBA00022723"/>
    </source>
</evidence>
<dbReference type="GO" id="GO:0008270">
    <property type="term" value="F:zinc ion binding"/>
    <property type="evidence" value="ECO:0007669"/>
    <property type="project" value="UniProtKB-KW"/>
</dbReference>
<dbReference type="PROSITE" id="PS50157">
    <property type="entry name" value="ZINC_FINGER_C2H2_2"/>
    <property type="match status" value="1"/>
</dbReference>
<dbReference type="SUPFAM" id="SSF57667">
    <property type="entry name" value="beta-beta-alpha zinc fingers"/>
    <property type="match status" value="1"/>
</dbReference>
<keyword evidence="7" id="KW-0804">Transcription</keyword>
<evidence type="ECO:0000256" key="7">
    <source>
        <dbReference type="ARBA" id="ARBA00023163"/>
    </source>
</evidence>
<evidence type="ECO:0000256" key="3">
    <source>
        <dbReference type="ARBA" id="ARBA00022737"/>
    </source>
</evidence>
<feature type="non-terminal residue" evidence="11">
    <location>
        <position position="1"/>
    </location>
</feature>
<accession>A0ABD0PC98</accession>
<keyword evidence="3" id="KW-0677">Repeat</keyword>
<evidence type="ECO:0000256" key="1">
    <source>
        <dbReference type="ARBA" id="ARBA00004123"/>
    </source>
</evidence>
<dbReference type="FunFam" id="3.30.160.60:FF:000083">
    <property type="entry name" value="Immunodeficiency virus type I enhancer binding protein 1"/>
    <property type="match status" value="1"/>
</dbReference>
<evidence type="ECO:0000259" key="10">
    <source>
        <dbReference type="PROSITE" id="PS50157"/>
    </source>
</evidence>
<dbReference type="GO" id="GO:0005634">
    <property type="term" value="C:nucleus"/>
    <property type="evidence" value="ECO:0007669"/>
    <property type="project" value="UniProtKB-SubCell"/>
</dbReference>
<comment type="caution">
    <text evidence="11">The sequence shown here is derived from an EMBL/GenBank/DDBJ whole genome shotgun (WGS) entry which is preliminary data.</text>
</comment>
<comment type="subcellular location">
    <subcellularLocation>
        <location evidence="1">Nucleus</location>
    </subcellularLocation>
</comment>
<sequence>YKSNEDYVYVRGRGRGKYVCGECGIRCKKPSMLKKHIRTHTDVRPYVCKHCNFAFKTK</sequence>
<protein>
    <recommendedName>
        <fullName evidence="10">C2H2-type domain-containing protein</fullName>
    </recommendedName>
</protein>
<keyword evidence="2" id="KW-0479">Metal-binding</keyword>
<dbReference type="PANTHER" id="PTHR45944">
    <property type="entry name" value="SCHNURRI, ISOFORM F"/>
    <property type="match status" value="1"/>
</dbReference>
<name>A0ABD0PC98_CIRMR</name>
<evidence type="ECO:0000256" key="6">
    <source>
        <dbReference type="ARBA" id="ARBA00023015"/>
    </source>
</evidence>
<dbReference type="AlphaFoldDB" id="A0ABD0PC98"/>
<feature type="non-terminal residue" evidence="11">
    <location>
        <position position="58"/>
    </location>
</feature>
<evidence type="ECO:0000313" key="11">
    <source>
        <dbReference type="EMBL" id="KAL0171698.1"/>
    </source>
</evidence>
<evidence type="ECO:0000256" key="8">
    <source>
        <dbReference type="ARBA" id="ARBA00023242"/>
    </source>
</evidence>
<dbReference type="Pfam" id="PF00096">
    <property type="entry name" value="zf-C2H2"/>
    <property type="match status" value="1"/>
</dbReference>
<evidence type="ECO:0000256" key="9">
    <source>
        <dbReference type="PROSITE-ProRule" id="PRU00042"/>
    </source>
</evidence>
<dbReference type="Gene3D" id="3.30.160.60">
    <property type="entry name" value="Classic Zinc Finger"/>
    <property type="match status" value="1"/>
</dbReference>
<dbReference type="SMART" id="SM00355">
    <property type="entry name" value="ZnF_C2H2"/>
    <property type="match status" value="1"/>
</dbReference>
<dbReference type="InterPro" id="IPR051969">
    <property type="entry name" value="Zinc-finger_DNA-bd_regulators"/>
</dbReference>
<keyword evidence="5" id="KW-0862">Zinc</keyword>
<proteinExistence type="predicted"/>
<dbReference type="PROSITE" id="PS00028">
    <property type="entry name" value="ZINC_FINGER_C2H2_1"/>
    <property type="match status" value="1"/>
</dbReference>
<reference evidence="11 12" key="1">
    <citation type="submission" date="2024-05" db="EMBL/GenBank/DDBJ databases">
        <title>Genome sequencing and assembly of Indian major carp, Cirrhinus mrigala (Hamilton, 1822).</title>
        <authorList>
            <person name="Mohindra V."/>
            <person name="Chowdhury L.M."/>
            <person name="Lal K."/>
            <person name="Jena J.K."/>
        </authorList>
    </citation>
    <scope>NUCLEOTIDE SEQUENCE [LARGE SCALE GENOMIC DNA]</scope>
    <source>
        <strain evidence="11">CM1030</strain>
        <tissue evidence="11">Blood</tissue>
    </source>
</reference>
<dbReference type="InterPro" id="IPR013087">
    <property type="entry name" value="Znf_C2H2_type"/>
</dbReference>
<dbReference type="PANTHER" id="PTHR45944:SF5">
    <property type="entry name" value="TRANSCRIPTION FACTOR HIVEP3"/>
    <property type="match status" value="1"/>
</dbReference>
<dbReference type="EMBL" id="JAMKFB020000016">
    <property type="protein sequence ID" value="KAL0171698.1"/>
    <property type="molecule type" value="Genomic_DNA"/>
</dbReference>
<keyword evidence="6" id="KW-0805">Transcription regulation</keyword>
<keyword evidence="8" id="KW-0539">Nucleus</keyword>